<proteinExistence type="inferred from homology"/>
<dbReference type="EMBL" id="BSDZ01000009">
    <property type="protein sequence ID" value="GLI61205.1"/>
    <property type="molecule type" value="Genomic_DNA"/>
</dbReference>
<keyword evidence="4" id="KW-1185">Reference proteome</keyword>
<evidence type="ECO:0000256" key="1">
    <source>
        <dbReference type="SAM" id="MobiDB-lite"/>
    </source>
</evidence>
<gene>
    <name evidence="3" type="ORF">VaNZ11_003497</name>
</gene>
<feature type="domain" description="DUF7912" evidence="2">
    <location>
        <begin position="308"/>
        <end position="391"/>
    </location>
</feature>
<dbReference type="InterPro" id="IPR003728">
    <property type="entry name" value="Ribosome_maturation_RimP"/>
</dbReference>
<dbReference type="PANTHER" id="PTHR34544:SF3">
    <property type="entry name" value="OS07G0155200 PROTEIN"/>
    <property type="match status" value="1"/>
</dbReference>
<evidence type="ECO:0000259" key="2">
    <source>
        <dbReference type="Pfam" id="PF25498"/>
    </source>
</evidence>
<reference evidence="3 4" key="1">
    <citation type="journal article" date="2023" name="IScience">
        <title>Expanded male sex-determining region conserved during the evolution of homothallism in the green alga Volvox.</title>
        <authorList>
            <person name="Yamamoto K."/>
            <person name="Matsuzaki R."/>
            <person name="Mahakham W."/>
            <person name="Heman W."/>
            <person name="Sekimoto H."/>
            <person name="Kawachi M."/>
            <person name="Minakuchi Y."/>
            <person name="Toyoda A."/>
            <person name="Nozaki H."/>
        </authorList>
    </citation>
    <scope>NUCLEOTIDE SEQUENCE [LARGE SCALE GENOMIC DNA]</scope>
    <source>
        <strain evidence="3 4">NIES-4468</strain>
    </source>
</reference>
<dbReference type="InterPro" id="IPR057234">
    <property type="entry name" value="DUF7912"/>
</dbReference>
<organism evidence="3 4">
    <name type="scientific">Volvox africanus</name>
    <dbReference type="NCBI Taxonomy" id="51714"/>
    <lineage>
        <taxon>Eukaryota</taxon>
        <taxon>Viridiplantae</taxon>
        <taxon>Chlorophyta</taxon>
        <taxon>core chlorophytes</taxon>
        <taxon>Chlorophyceae</taxon>
        <taxon>CS clade</taxon>
        <taxon>Chlamydomonadales</taxon>
        <taxon>Volvocaceae</taxon>
        <taxon>Volvox</taxon>
    </lineage>
</organism>
<name>A0ABQ5RUI7_9CHLO</name>
<feature type="region of interest" description="Disordered" evidence="1">
    <location>
        <begin position="164"/>
        <end position="213"/>
    </location>
</feature>
<comment type="caution">
    <text evidence="3">The sequence shown here is derived from an EMBL/GenBank/DDBJ whole genome shotgun (WGS) entry which is preliminary data.</text>
</comment>
<evidence type="ECO:0000313" key="3">
    <source>
        <dbReference type="EMBL" id="GLI61205.1"/>
    </source>
</evidence>
<dbReference type="HAMAP" id="MF_01077">
    <property type="entry name" value="RimP"/>
    <property type="match status" value="1"/>
</dbReference>
<sequence>MSVAAGLGPMRGNSRPSAHFTWTSPASHTKLLRPTQAIRSAGVCCPLMQAQLQECSRGIYNSARTTPSPASPWRLQRCILPPCAATKAEGVPRAGQRRATEPRLSNAATDPRDADEGPSSTRRQDQSTTQPAGSSSTLMEEGVAEDGFLDDDDDADDVKELAAEEFEEGEDTGADNEGEYDEGDEGADEDEDEGEDDDYAASFLEPDDAPREVATGDTAWGEVVLRATQGVLAQPAMKGLELYLFRALPASRKVDIRLDKLDDLYGSPSIDDIERFQRSLFAALDRDMGPEAAGEISFEVSSPGAERLVRVPDELTRFAELPLQVEYRTSDGKDVSSVLLLVGLDEAAGLSSWHLANVRANATVKGRALSKRQLAQVITVPLAQISRVRIHVNF</sequence>
<dbReference type="Pfam" id="PF25498">
    <property type="entry name" value="DUF7912"/>
    <property type="match status" value="1"/>
</dbReference>
<protein>
    <recommendedName>
        <fullName evidence="2">DUF7912 domain-containing protein</fullName>
    </recommendedName>
</protein>
<feature type="compositionally biased region" description="Acidic residues" evidence="1">
    <location>
        <begin position="164"/>
        <end position="199"/>
    </location>
</feature>
<dbReference type="PANTHER" id="PTHR34544">
    <property type="entry name" value="OSJNBA0006B20.18 PROTEIN"/>
    <property type="match status" value="1"/>
</dbReference>
<feature type="region of interest" description="Disordered" evidence="1">
    <location>
        <begin position="88"/>
        <end position="139"/>
    </location>
</feature>
<accession>A0ABQ5RUI7</accession>
<evidence type="ECO:0000313" key="4">
    <source>
        <dbReference type="Proteomes" id="UP001165090"/>
    </source>
</evidence>
<feature type="compositionally biased region" description="Polar residues" evidence="1">
    <location>
        <begin position="118"/>
        <end position="138"/>
    </location>
</feature>
<feature type="region of interest" description="Disordered" evidence="1">
    <location>
        <begin position="1"/>
        <end position="22"/>
    </location>
</feature>
<dbReference type="Proteomes" id="UP001165090">
    <property type="component" value="Unassembled WGS sequence"/>
</dbReference>